<dbReference type="Gene3D" id="3.30.565.10">
    <property type="entry name" value="Histidine kinase-like ATPase, C-terminal domain"/>
    <property type="match status" value="1"/>
</dbReference>
<keyword evidence="6 10" id="KW-0418">Kinase</keyword>
<keyword evidence="8" id="KW-0472">Membrane</keyword>
<dbReference type="GO" id="GO:0004721">
    <property type="term" value="F:phosphoprotein phosphatase activity"/>
    <property type="evidence" value="ECO:0007669"/>
    <property type="project" value="TreeGrafter"/>
</dbReference>
<dbReference type="Pfam" id="PF00512">
    <property type="entry name" value="HisKA"/>
    <property type="match status" value="1"/>
</dbReference>
<keyword evidence="4" id="KW-0597">Phosphoprotein</keyword>
<keyword evidence="8" id="KW-1133">Transmembrane helix</keyword>
<evidence type="ECO:0000256" key="6">
    <source>
        <dbReference type="ARBA" id="ARBA00022777"/>
    </source>
</evidence>
<dbReference type="InterPro" id="IPR050351">
    <property type="entry name" value="BphY/WalK/GraS-like"/>
</dbReference>
<dbReference type="InterPro" id="IPR036890">
    <property type="entry name" value="HATPase_C_sf"/>
</dbReference>
<comment type="caution">
    <text evidence="10">The sequence shown here is derived from an EMBL/GenBank/DDBJ whole genome shotgun (WGS) entry which is preliminary data.</text>
</comment>
<dbReference type="SUPFAM" id="SSF47384">
    <property type="entry name" value="Homodimeric domain of signal transducing histidine kinase"/>
    <property type="match status" value="1"/>
</dbReference>
<dbReference type="InterPro" id="IPR036097">
    <property type="entry name" value="HisK_dim/P_sf"/>
</dbReference>
<evidence type="ECO:0000259" key="9">
    <source>
        <dbReference type="PROSITE" id="PS50109"/>
    </source>
</evidence>
<protein>
    <recommendedName>
        <fullName evidence="3">histidine kinase</fullName>
        <ecNumber evidence="3">2.7.13.3</ecNumber>
    </recommendedName>
</protein>
<evidence type="ECO:0000256" key="7">
    <source>
        <dbReference type="ARBA" id="ARBA00023012"/>
    </source>
</evidence>
<organism evidence="10 11">
    <name type="scientific">Sedimentibacter saalensis</name>
    <dbReference type="NCBI Taxonomy" id="130788"/>
    <lineage>
        <taxon>Bacteria</taxon>
        <taxon>Bacillati</taxon>
        <taxon>Bacillota</taxon>
        <taxon>Tissierellia</taxon>
        <taxon>Sedimentibacter</taxon>
    </lineage>
</organism>
<dbReference type="InterPro" id="IPR004358">
    <property type="entry name" value="Sig_transdc_His_kin-like_C"/>
</dbReference>
<reference evidence="10 11" key="1">
    <citation type="submission" date="2019-07" db="EMBL/GenBank/DDBJ databases">
        <title>Genomic Encyclopedia of Type Strains, Phase I: the one thousand microbial genomes (KMG-I) project.</title>
        <authorList>
            <person name="Kyrpides N."/>
        </authorList>
    </citation>
    <scope>NUCLEOTIDE SEQUENCE [LARGE SCALE GENOMIC DNA]</scope>
    <source>
        <strain evidence="10 11">DSM 13558</strain>
    </source>
</reference>
<dbReference type="CDD" id="cd00075">
    <property type="entry name" value="HATPase"/>
    <property type="match status" value="1"/>
</dbReference>
<dbReference type="PRINTS" id="PR00344">
    <property type="entry name" value="BCTRLSENSOR"/>
</dbReference>
<feature type="transmembrane region" description="Helical" evidence="8">
    <location>
        <begin position="9"/>
        <end position="31"/>
    </location>
</feature>
<accession>A0A562JIC0</accession>
<evidence type="ECO:0000256" key="8">
    <source>
        <dbReference type="SAM" id="Phobius"/>
    </source>
</evidence>
<dbReference type="Gene3D" id="1.10.287.130">
    <property type="match status" value="1"/>
</dbReference>
<dbReference type="AlphaFoldDB" id="A0A562JIC0"/>
<dbReference type="Pfam" id="PF02518">
    <property type="entry name" value="HATPase_c"/>
    <property type="match status" value="1"/>
</dbReference>
<dbReference type="SMART" id="SM00387">
    <property type="entry name" value="HATPase_c"/>
    <property type="match status" value="1"/>
</dbReference>
<dbReference type="PANTHER" id="PTHR45453">
    <property type="entry name" value="PHOSPHATE REGULON SENSOR PROTEIN PHOR"/>
    <property type="match status" value="1"/>
</dbReference>
<dbReference type="Gene3D" id="6.10.340.10">
    <property type="match status" value="1"/>
</dbReference>
<dbReference type="PROSITE" id="PS50109">
    <property type="entry name" value="HIS_KIN"/>
    <property type="match status" value="1"/>
</dbReference>
<keyword evidence="8" id="KW-0812">Transmembrane</keyword>
<evidence type="ECO:0000256" key="2">
    <source>
        <dbReference type="ARBA" id="ARBA00004370"/>
    </source>
</evidence>
<proteinExistence type="predicted"/>
<name>A0A562JIC0_9FIRM</name>
<dbReference type="EC" id="2.7.13.3" evidence="3"/>
<keyword evidence="7" id="KW-0902">Two-component regulatory system</keyword>
<dbReference type="InterPro" id="IPR003594">
    <property type="entry name" value="HATPase_dom"/>
</dbReference>
<dbReference type="PANTHER" id="PTHR45453:SF1">
    <property type="entry name" value="PHOSPHATE REGULON SENSOR PROTEIN PHOR"/>
    <property type="match status" value="1"/>
</dbReference>
<dbReference type="GO" id="GO:0005886">
    <property type="term" value="C:plasma membrane"/>
    <property type="evidence" value="ECO:0007669"/>
    <property type="project" value="TreeGrafter"/>
</dbReference>
<dbReference type="GO" id="GO:0000155">
    <property type="term" value="F:phosphorelay sensor kinase activity"/>
    <property type="evidence" value="ECO:0007669"/>
    <property type="project" value="InterPro"/>
</dbReference>
<dbReference type="SMART" id="SM00388">
    <property type="entry name" value="HisKA"/>
    <property type="match status" value="1"/>
</dbReference>
<dbReference type="EMBL" id="VLKH01000002">
    <property type="protein sequence ID" value="TWH82695.1"/>
    <property type="molecule type" value="Genomic_DNA"/>
</dbReference>
<dbReference type="RefSeq" id="WP_145080720.1">
    <property type="nucleotide sequence ID" value="NZ_DAMBUX010000021.1"/>
</dbReference>
<dbReference type="FunFam" id="3.30.565.10:FF:000006">
    <property type="entry name" value="Sensor histidine kinase WalK"/>
    <property type="match status" value="1"/>
</dbReference>
<dbReference type="InterPro" id="IPR005467">
    <property type="entry name" value="His_kinase_dom"/>
</dbReference>
<evidence type="ECO:0000313" key="11">
    <source>
        <dbReference type="Proteomes" id="UP000315343"/>
    </source>
</evidence>
<feature type="domain" description="Histidine kinase" evidence="9">
    <location>
        <begin position="241"/>
        <end position="456"/>
    </location>
</feature>
<comment type="subcellular location">
    <subcellularLocation>
        <location evidence="2">Membrane</location>
    </subcellularLocation>
</comment>
<sequence>MHSIRRKIGVLLTVSSAAAILLIMIFVNLTMNSIFEEYMLEVQNKRYETITTYLEEEYEKEGQWSENTGIELMHNAYMSNYNLTLYDKDNKAIWGMNPNDIRNKVNLGQMMVQDQGVYTTKKFELHYKNEVVGYVEVGQYSPLLMTEEDIQFKASINKSIVASGAMTVIIITILSLYFSKQFSAPIKEVASMSVKLSKGEFEAKTNSTSDVKEIEDLRSSVNILAEKLNKQDMLRKRLVSDISHEIRTPLNVLQNNLEAMIDGVFPVTSERLSGLNDEIVRFGKLLNNLDLLKDFEAESMKLSFHALKLDQLLENLVSELIMEADSKNITLSFSKENEKSYIVSGDEDNLKQVFFNLIHNAIKFTGSMGEVSVNLYSRNKKIYVEVKDNGMGISREDIPYIFERFYRADKSRHKIEGNGVGLTIVKNILDLHTASIEVMSSENKGTLFTVIFDDKEE</sequence>
<dbReference type="CDD" id="cd00082">
    <property type="entry name" value="HisKA"/>
    <property type="match status" value="1"/>
</dbReference>
<evidence type="ECO:0000256" key="3">
    <source>
        <dbReference type="ARBA" id="ARBA00012438"/>
    </source>
</evidence>
<evidence type="ECO:0000313" key="10">
    <source>
        <dbReference type="EMBL" id="TWH82695.1"/>
    </source>
</evidence>
<dbReference type="Proteomes" id="UP000315343">
    <property type="component" value="Unassembled WGS sequence"/>
</dbReference>
<gene>
    <name evidence="10" type="ORF">LY60_01000</name>
</gene>
<evidence type="ECO:0000256" key="5">
    <source>
        <dbReference type="ARBA" id="ARBA00022679"/>
    </source>
</evidence>
<evidence type="ECO:0000256" key="1">
    <source>
        <dbReference type="ARBA" id="ARBA00000085"/>
    </source>
</evidence>
<dbReference type="GO" id="GO:0016036">
    <property type="term" value="P:cellular response to phosphate starvation"/>
    <property type="evidence" value="ECO:0007669"/>
    <property type="project" value="TreeGrafter"/>
</dbReference>
<dbReference type="SUPFAM" id="SSF55874">
    <property type="entry name" value="ATPase domain of HSP90 chaperone/DNA topoisomerase II/histidine kinase"/>
    <property type="match status" value="1"/>
</dbReference>
<dbReference type="OrthoDB" id="9813151at2"/>
<evidence type="ECO:0000256" key="4">
    <source>
        <dbReference type="ARBA" id="ARBA00022553"/>
    </source>
</evidence>
<keyword evidence="11" id="KW-1185">Reference proteome</keyword>
<keyword evidence="5" id="KW-0808">Transferase</keyword>
<comment type="catalytic activity">
    <reaction evidence="1">
        <text>ATP + protein L-histidine = ADP + protein N-phospho-L-histidine.</text>
        <dbReference type="EC" id="2.7.13.3"/>
    </reaction>
</comment>
<dbReference type="InterPro" id="IPR003661">
    <property type="entry name" value="HisK_dim/P_dom"/>
</dbReference>